<dbReference type="RefSeq" id="WP_045073642.1">
    <property type="nucleotide sequence ID" value="NZ_CP011005.1"/>
</dbReference>
<dbReference type="EMBL" id="CP011005">
    <property type="protein sequence ID" value="AJT40788.1"/>
    <property type="molecule type" value="Genomic_DNA"/>
</dbReference>
<keyword evidence="2" id="KW-1185">Reference proteome</keyword>
<dbReference type="HOGENOM" id="CLU_2353782_0_0_11"/>
<evidence type="ECO:0008006" key="3">
    <source>
        <dbReference type="Google" id="ProtNLM"/>
    </source>
</evidence>
<dbReference type="STRING" id="1618207.UM93_03330"/>
<dbReference type="Gene3D" id="3.20.80.10">
    <property type="entry name" value="Regulatory factor, effector binding domain"/>
    <property type="match status" value="1"/>
</dbReference>
<accession>A0A0D4BWU0</accession>
<proteinExistence type="predicted"/>
<dbReference type="PATRIC" id="fig|1618207.4.peg.683"/>
<dbReference type="AlphaFoldDB" id="A0A0D4BWU0"/>
<sequence>MEVCLPIQELPAQLVSGHIAPHDPEVRAYALAGESFASVEVSGAETSYPAILAAYDQVCEWIENEGKQRVGRPRETWHALPWAEEPARMTISWPYA</sequence>
<reference evidence="1 2" key="1">
    <citation type="journal article" date="2015" name="Genome Announc.">
        <title>Complete Genome Sequencing of Protease-Producing Novel Arthrobacter sp. Strain IHBB 11108 Using PacBio Single-Molecule Real-Time Sequencing Technology.</title>
        <authorList>
            <person name="Kiran S."/>
            <person name="Swarnkar M.K."/>
            <person name="Pal M."/>
            <person name="Thakur R."/>
            <person name="Tewari R."/>
            <person name="Singh A.K."/>
            <person name="Gulati A."/>
        </authorList>
    </citation>
    <scope>NUCLEOTIDE SEQUENCE [LARGE SCALE GENOMIC DNA]</scope>
    <source>
        <strain evidence="1 2">IHBB 11108</strain>
    </source>
</reference>
<protein>
    <recommendedName>
        <fullName evidence="3">GyrI-like small molecule binding domain-containing protein</fullName>
    </recommendedName>
</protein>
<dbReference type="KEGG" id="ari:UM93_03330"/>
<dbReference type="InterPro" id="IPR011256">
    <property type="entry name" value="Reg_factor_effector_dom_sf"/>
</dbReference>
<organism evidence="1 2">
    <name type="scientific">Psychromicrobium lacuslunae</name>
    <dbReference type="NCBI Taxonomy" id="1618207"/>
    <lineage>
        <taxon>Bacteria</taxon>
        <taxon>Bacillati</taxon>
        <taxon>Actinomycetota</taxon>
        <taxon>Actinomycetes</taxon>
        <taxon>Micrococcales</taxon>
        <taxon>Micrococcaceae</taxon>
        <taxon>Psychromicrobium</taxon>
    </lineage>
</organism>
<dbReference type="OrthoDB" id="7849865at2"/>
<evidence type="ECO:0000313" key="1">
    <source>
        <dbReference type="EMBL" id="AJT40788.1"/>
    </source>
</evidence>
<dbReference type="Proteomes" id="UP000061839">
    <property type="component" value="Chromosome"/>
</dbReference>
<gene>
    <name evidence="1" type="ORF">UM93_03330</name>
</gene>
<name>A0A0D4BWU0_9MICC</name>
<evidence type="ECO:0000313" key="2">
    <source>
        <dbReference type="Proteomes" id="UP000061839"/>
    </source>
</evidence>